<dbReference type="AlphaFoldDB" id="A0A9W7YBA2"/>
<dbReference type="Pfam" id="PF17862">
    <property type="entry name" value="AAA_lid_3"/>
    <property type="match status" value="1"/>
</dbReference>
<dbReference type="PROSITE" id="PS50014">
    <property type="entry name" value="BROMODOMAIN_2"/>
    <property type="match status" value="1"/>
</dbReference>
<comment type="caution">
    <text evidence="8">The sequence shown here is derived from an EMBL/GenBank/DDBJ whole genome shotgun (WGS) entry which is preliminary data.</text>
</comment>
<dbReference type="CDD" id="cd04369">
    <property type="entry name" value="Bromodomain"/>
    <property type="match status" value="1"/>
</dbReference>
<keyword evidence="3" id="KW-0067">ATP-binding</keyword>
<dbReference type="InterPro" id="IPR003593">
    <property type="entry name" value="AAA+_ATPase"/>
</dbReference>
<dbReference type="GO" id="GO:0016887">
    <property type="term" value="F:ATP hydrolysis activity"/>
    <property type="evidence" value="ECO:0007669"/>
    <property type="project" value="InterPro"/>
</dbReference>
<proteinExistence type="inferred from homology"/>
<dbReference type="Gene3D" id="1.20.920.10">
    <property type="entry name" value="Bromodomain-like"/>
    <property type="match status" value="1"/>
</dbReference>
<keyword evidence="9" id="KW-1185">Reference proteome</keyword>
<dbReference type="InterPro" id="IPR045199">
    <property type="entry name" value="ATAD2-like"/>
</dbReference>
<dbReference type="GO" id="GO:0045815">
    <property type="term" value="P:transcription initiation-coupled chromatin remodeling"/>
    <property type="evidence" value="ECO:0007669"/>
    <property type="project" value="TreeGrafter"/>
</dbReference>
<keyword evidence="2" id="KW-0547">Nucleotide-binding</keyword>
<feature type="compositionally biased region" description="Pro residues" evidence="6">
    <location>
        <begin position="708"/>
        <end position="724"/>
    </location>
</feature>
<name>A0A9W7YBA2_9FUNG</name>
<evidence type="ECO:0000256" key="1">
    <source>
        <dbReference type="ARBA" id="ARBA00006914"/>
    </source>
</evidence>
<feature type="non-terminal residue" evidence="8">
    <location>
        <position position="1"/>
    </location>
</feature>
<dbReference type="OrthoDB" id="5421at2759"/>
<dbReference type="GO" id="GO:0006337">
    <property type="term" value="P:nucleosome disassembly"/>
    <property type="evidence" value="ECO:0007669"/>
    <property type="project" value="TreeGrafter"/>
</dbReference>
<accession>A0A9W7YBA2</accession>
<feature type="compositionally biased region" description="Polar residues" evidence="6">
    <location>
        <begin position="943"/>
        <end position="953"/>
    </location>
</feature>
<dbReference type="Gene3D" id="3.40.50.300">
    <property type="entry name" value="P-loop containing nucleotide triphosphate hydrolases"/>
    <property type="match status" value="1"/>
</dbReference>
<dbReference type="FunFam" id="3.40.50.300:FF:000061">
    <property type="entry name" value="ATPase family, AAA domain-containing 2"/>
    <property type="match status" value="1"/>
</dbReference>
<dbReference type="PROSITE" id="PS00674">
    <property type="entry name" value="AAA"/>
    <property type="match status" value="1"/>
</dbReference>
<evidence type="ECO:0000256" key="5">
    <source>
        <dbReference type="PROSITE-ProRule" id="PRU00035"/>
    </source>
</evidence>
<evidence type="ECO:0000256" key="2">
    <source>
        <dbReference type="ARBA" id="ARBA00022741"/>
    </source>
</evidence>
<gene>
    <name evidence="8" type="primary">YTA7</name>
    <name evidence="8" type="ORF">LPJ61_004719</name>
</gene>
<dbReference type="EMBL" id="JANBOI010001196">
    <property type="protein sequence ID" value="KAJ1727170.1"/>
    <property type="molecule type" value="Genomic_DNA"/>
</dbReference>
<feature type="region of interest" description="Disordered" evidence="6">
    <location>
        <begin position="827"/>
        <end position="846"/>
    </location>
</feature>
<evidence type="ECO:0000256" key="6">
    <source>
        <dbReference type="SAM" id="MobiDB-lite"/>
    </source>
</evidence>
<dbReference type="PROSITE" id="PS00633">
    <property type="entry name" value="BROMODOMAIN_1"/>
    <property type="match status" value="1"/>
</dbReference>
<dbReference type="InterPro" id="IPR036427">
    <property type="entry name" value="Bromodomain-like_sf"/>
</dbReference>
<feature type="region of interest" description="Disordered" evidence="6">
    <location>
        <begin position="880"/>
        <end position="914"/>
    </location>
</feature>
<organism evidence="8 9">
    <name type="scientific">Coemansia biformis</name>
    <dbReference type="NCBI Taxonomy" id="1286918"/>
    <lineage>
        <taxon>Eukaryota</taxon>
        <taxon>Fungi</taxon>
        <taxon>Fungi incertae sedis</taxon>
        <taxon>Zoopagomycota</taxon>
        <taxon>Kickxellomycotina</taxon>
        <taxon>Kickxellomycetes</taxon>
        <taxon>Kickxellales</taxon>
        <taxon>Kickxellaceae</taxon>
        <taxon>Coemansia</taxon>
    </lineage>
</organism>
<dbReference type="GO" id="GO:0006334">
    <property type="term" value="P:nucleosome assembly"/>
    <property type="evidence" value="ECO:0007669"/>
    <property type="project" value="TreeGrafter"/>
</dbReference>
<dbReference type="Pfam" id="PF00439">
    <property type="entry name" value="Bromodomain"/>
    <property type="match status" value="1"/>
</dbReference>
<dbReference type="InterPro" id="IPR041569">
    <property type="entry name" value="AAA_lid_3"/>
</dbReference>
<evidence type="ECO:0000256" key="4">
    <source>
        <dbReference type="ARBA" id="ARBA00023117"/>
    </source>
</evidence>
<dbReference type="InterPro" id="IPR001487">
    <property type="entry name" value="Bromodomain"/>
</dbReference>
<dbReference type="SUPFAM" id="SSF47370">
    <property type="entry name" value="Bromodomain"/>
    <property type="match status" value="1"/>
</dbReference>
<feature type="region of interest" description="Disordered" evidence="6">
    <location>
        <begin position="943"/>
        <end position="966"/>
    </location>
</feature>
<protein>
    <submittedName>
        <fullName evidence="8">TAT-binding protein-like protein 7, AAA ATPase</fullName>
    </submittedName>
</protein>
<dbReference type="GO" id="GO:0003682">
    <property type="term" value="F:chromatin binding"/>
    <property type="evidence" value="ECO:0007669"/>
    <property type="project" value="TreeGrafter"/>
</dbReference>
<dbReference type="InterPro" id="IPR003960">
    <property type="entry name" value="ATPase_AAA_CS"/>
</dbReference>
<comment type="similarity">
    <text evidence="1">Belongs to the AAA ATPase family.</text>
</comment>
<dbReference type="GO" id="GO:0042393">
    <property type="term" value="F:histone binding"/>
    <property type="evidence" value="ECO:0007669"/>
    <property type="project" value="TreeGrafter"/>
</dbReference>
<dbReference type="Pfam" id="PF00004">
    <property type="entry name" value="AAA"/>
    <property type="match status" value="1"/>
</dbReference>
<evidence type="ECO:0000259" key="7">
    <source>
        <dbReference type="PROSITE" id="PS50014"/>
    </source>
</evidence>
<feature type="region of interest" description="Disordered" evidence="6">
    <location>
        <begin position="702"/>
        <end position="737"/>
    </location>
</feature>
<dbReference type="SMART" id="SM00297">
    <property type="entry name" value="BROMO"/>
    <property type="match status" value="1"/>
</dbReference>
<feature type="compositionally biased region" description="Basic residues" evidence="6">
    <location>
        <begin position="954"/>
        <end position="964"/>
    </location>
</feature>
<dbReference type="SMART" id="SM00382">
    <property type="entry name" value="AAA"/>
    <property type="match status" value="1"/>
</dbReference>
<feature type="compositionally biased region" description="Pro residues" evidence="6">
    <location>
        <begin position="896"/>
        <end position="910"/>
    </location>
</feature>
<dbReference type="InterPro" id="IPR003959">
    <property type="entry name" value="ATPase_AAA_core"/>
</dbReference>
<evidence type="ECO:0000313" key="9">
    <source>
        <dbReference type="Proteomes" id="UP001143981"/>
    </source>
</evidence>
<dbReference type="InterPro" id="IPR018359">
    <property type="entry name" value="Bromodomain_CS"/>
</dbReference>
<evidence type="ECO:0000256" key="3">
    <source>
        <dbReference type="ARBA" id="ARBA00022840"/>
    </source>
</evidence>
<reference evidence="8" key="1">
    <citation type="submission" date="2022-07" db="EMBL/GenBank/DDBJ databases">
        <title>Phylogenomic reconstructions and comparative analyses of Kickxellomycotina fungi.</title>
        <authorList>
            <person name="Reynolds N.K."/>
            <person name="Stajich J.E."/>
            <person name="Barry K."/>
            <person name="Grigoriev I.V."/>
            <person name="Crous P."/>
            <person name="Smith M.E."/>
        </authorList>
    </citation>
    <scope>NUCLEOTIDE SEQUENCE</scope>
    <source>
        <strain evidence="8">BCRC 34381</strain>
    </source>
</reference>
<feature type="compositionally biased region" description="Basic residues" evidence="6">
    <location>
        <begin position="1"/>
        <end position="15"/>
    </location>
</feature>
<dbReference type="Gene3D" id="1.10.8.60">
    <property type="match status" value="1"/>
</dbReference>
<dbReference type="PANTHER" id="PTHR23069">
    <property type="entry name" value="AAA DOMAIN-CONTAINING"/>
    <property type="match status" value="1"/>
</dbReference>
<dbReference type="Proteomes" id="UP001143981">
    <property type="component" value="Unassembled WGS sequence"/>
</dbReference>
<dbReference type="SUPFAM" id="SSF52540">
    <property type="entry name" value="P-loop containing nucleoside triphosphate hydrolases"/>
    <property type="match status" value="1"/>
</dbReference>
<evidence type="ECO:0000313" key="8">
    <source>
        <dbReference type="EMBL" id="KAJ1727170.1"/>
    </source>
</evidence>
<dbReference type="GO" id="GO:0005634">
    <property type="term" value="C:nucleus"/>
    <property type="evidence" value="ECO:0007669"/>
    <property type="project" value="TreeGrafter"/>
</dbReference>
<feature type="region of interest" description="Disordered" evidence="6">
    <location>
        <begin position="103"/>
        <end position="138"/>
    </location>
</feature>
<dbReference type="InterPro" id="IPR027417">
    <property type="entry name" value="P-loop_NTPase"/>
</dbReference>
<dbReference type="PANTHER" id="PTHR23069:SF0">
    <property type="entry name" value="TAT-BINDING HOMOLOG 7"/>
    <property type="match status" value="1"/>
</dbReference>
<feature type="compositionally biased region" description="Acidic residues" evidence="6">
    <location>
        <begin position="836"/>
        <end position="846"/>
    </location>
</feature>
<feature type="region of interest" description="Disordered" evidence="6">
    <location>
        <begin position="1"/>
        <end position="90"/>
    </location>
</feature>
<keyword evidence="4 5" id="KW-0103">Bromodomain</keyword>
<feature type="domain" description="Bromo" evidence="7">
    <location>
        <begin position="754"/>
        <end position="824"/>
    </location>
</feature>
<sequence>QKPSKKKRKEKKSHHPSPDTPQPTGLPHSPRRTPSRAKHAEKTKPDNVQPEESSSSEGEQAAQYNLRQRTKPVSYRLAPQPKSPPDRYKKYLRDLREMERKADEMSALSDIEETIAPVRPAGSDDEAEHTGRAAGGDELEPILPMNMAELGVERCRRAGYSGPVGSTGSGPTRSAVSFEDVGGLDEYIRSLKEMVVLPLVYPEIYGSFGIRPPRGVLFHGPPGTGKTLLARALSQSCQAQDGGQTIAFFMRRGADCLSKWVGDAERQLRVLFEQARAFQPSIIFFDELDGLAPARSARQDQVHTSVVATLLALMDGVDDRGQVVVIGATNRPDAIDSALRRPGRFDREMRFRLPGPEARRRILHIHSRGWLNHMQPADEEVVVARTQGWGGADIGALCTEAVLAAVRRSYPQIYESREKLPIDPRRIVVSGIDIREALALVAPSTGRSGASSTAALAPELRPLLGPHEERAARQLVSALRLGTEKLSSLCMQYLGTAVFRPRVAIYGLAGMGVPSVAAAVAHTMEARDVPVFVVGAQHMHSGGDASAGSHVVRLFSEARRRQPSVVYIPGVGQLAEAMGGSAATLLSQCIQELAPGDRVGVVIAAEAPLAAAAPTGDWVDGREGAPPTTHAERMWRAAVPPFARQWFAGTPSACRICVGVPTSTQRKAFFAPVIDLADAAAQLSATGGDPASDAAQLPLPALTSPAQCPVPDPPVFELPPPPMSQPAGNLASGDETTEQRRLKHKLAEVTKTLRANRLFSAFAAPPRPSKHRGYYTAVTRPMFLNMMALKVGACQYKSVEEYMADIRLIGRNAVAYAKRCDVLAAKGGSAGTGSDGGDEDEDEETTDVADAITREVEAAKRANVFVVAAAKLCDHHVRPLSRTPSEASMPATPTRGPTPIPTPTLEPMPTPTSAQMPTMPMSTTPDLAAGDAASQRARWSVGTGFNNLSTPSQRAKKHSSKPRRMTGGIPQVVHEVVAPVGSAGGNVRADDGRTLFLRDLLRLTRGFSADALEALRVRLATELSACTVAGAHQQLPAPPVFRPLAVVLRLWHDDAVRDRCDLGGPSALGDSEMSSDDY</sequence>
<dbReference type="GO" id="GO:0005524">
    <property type="term" value="F:ATP binding"/>
    <property type="evidence" value="ECO:0007669"/>
    <property type="project" value="UniProtKB-KW"/>
</dbReference>